<feature type="compositionally biased region" description="Polar residues" evidence="2">
    <location>
        <begin position="641"/>
        <end position="651"/>
    </location>
</feature>
<dbReference type="InParanoid" id="A0A1W4WSY9"/>
<sequence>MSSSANMLRTRRKDTNVKPNRRLDRKSSRGMIFENEELRLKTININAEVERGQNDIKKLKRENDQLRREIWYLRDEYDKLDKLLRMKQLQYISSSSTSCSSDSDSCSSCTEETEEIEMSQNLANVQKTSMGNFHKEFDHLSVVPEENSAENSERNSSSNRGSSCNDQWDKDVIKPDQSYPYYENLSSKKDSSSNSFFPQILPNQHYEEASNNQFLGLEQPNQNLENDQLHLNLCVGQNLKNSLQSGRENLLDNSLPQLLRQNMAEDRQKFFGIRYYENLSFYDNEADHFSNLENANRLPILEKSGTDLIAKTDNKDFVSQRSHSSFSNGGNLEELLNDIETISQDILKISNVQKRTNEENENENYNETLNVEHLNFHVAQNHTNERKSSLDTQDSSYKSQLNLIVMPTPMPLIGVEKYKQLQRSCESLGSQTLDNLSASKSNLKILDETLDHPAILNQELKCSENVQPFVPVPPLCPGTSAQEIRSPNINQMSRPRRPDTPPKFSTFKGGFSPLLTTPEITSGLSQNGPDLSSQLDIKKSPFYFGNYENQAFSLENIQEDLHSINICSNTTEQIVPSGLGSLLTAENDENQKIVSQNAEKAETVAETKPETKPPEETKTPKLSIRRKVSIHFKGKKDKKNQSQINVNTDSKPPSGGETKKSPFFDIKFQTELKNDKKATPKLEPKTPNVEPKTPTSADSKCSTGENKNSTCDTKSSNSDPKASSGEQKSLTPNGETKDGKTNDQKQRKSSSASPEHGKHKHGKGDSKKCHKKHKKSEKLRHRKGSLTTDRILRERSFSVCTDRSLDHRLGLGYGFGLYDDLSDNRSSDSSCDSNMSKSRKISVISNVPSSGKIPWCGCWGNGCL</sequence>
<feature type="region of interest" description="Disordered" evidence="2">
    <location>
        <begin position="144"/>
        <end position="172"/>
    </location>
</feature>
<evidence type="ECO:0000313" key="4">
    <source>
        <dbReference type="RefSeq" id="XP_018323612.1"/>
    </source>
</evidence>
<dbReference type="OrthoDB" id="6363430at2759"/>
<gene>
    <name evidence="4" type="primary">LOC108735892</name>
</gene>
<feature type="compositionally biased region" description="Low complexity" evidence="2">
    <location>
        <begin position="145"/>
        <end position="163"/>
    </location>
</feature>
<feature type="compositionally biased region" description="Basic and acidic residues" evidence="2">
    <location>
        <begin position="735"/>
        <end position="746"/>
    </location>
</feature>
<evidence type="ECO:0000256" key="1">
    <source>
        <dbReference type="SAM" id="Coils"/>
    </source>
</evidence>
<feature type="compositionally biased region" description="Basic and acidic residues" evidence="2">
    <location>
        <begin position="13"/>
        <end position="27"/>
    </location>
</feature>
<name>A0A1W4WSY9_AGRPL</name>
<feature type="compositionally biased region" description="Basic and acidic residues" evidence="2">
    <location>
        <begin position="599"/>
        <end position="619"/>
    </location>
</feature>
<feature type="coiled-coil region" evidence="1">
    <location>
        <begin position="42"/>
        <end position="76"/>
    </location>
</feature>
<evidence type="ECO:0000256" key="2">
    <source>
        <dbReference type="SAM" id="MobiDB-lite"/>
    </source>
</evidence>
<keyword evidence="3" id="KW-1185">Reference proteome</keyword>
<organism evidence="3 4">
    <name type="scientific">Agrilus planipennis</name>
    <name type="common">Emerald ash borer</name>
    <name type="synonym">Agrilus marcopoli</name>
    <dbReference type="NCBI Taxonomy" id="224129"/>
    <lineage>
        <taxon>Eukaryota</taxon>
        <taxon>Metazoa</taxon>
        <taxon>Ecdysozoa</taxon>
        <taxon>Arthropoda</taxon>
        <taxon>Hexapoda</taxon>
        <taxon>Insecta</taxon>
        <taxon>Pterygota</taxon>
        <taxon>Neoptera</taxon>
        <taxon>Endopterygota</taxon>
        <taxon>Coleoptera</taxon>
        <taxon>Polyphaga</taxon>
        <taxon>Elateriformia</taxon>
        <taxon>Buprestoidea</taxon>
        <taxon>Buprestidae</taxon>
        <taxon>Agrilinae</taxon>
        <taxon>Agrilus</taxon>
    </lineage>
</organism>
<feature type="compositionally biased region" description="Basic residues" evidence="2">
    <location>
        <begin position="623"/>
        <end position="638"/>
    </location>
</feature>
<dbReference type="KEGG" id="apln:108735892"/>
<dbReference type="Proteomes" id="UP000192223">
    <property type="component" value="Unplaced"/>
</dbReference>
<feature type="region of interest" description="Disordered" evidence="2">
    <location>
        <begin position="1"/>
        <end position="27"/>
    </location>
</feature>
<evidence type="ECO:0000313" key="3">
    <source>
        <dbReference type="Proteomes" id="UP000192223"/>
    </source>
</evidence>
<feature type="region of interest" description="Disordered" evidence="2">
    <location>
        <begin position="596"/>
        <end position="787"/>
    </location>
</feature>
<dbReference type="AlphaFoldDB" id="A0A1W4WSY9"/>
<feature type="compositionally biased region" description="Polar residues" evidence="2">
    <location>
        <begin position="693"/>
        <end position="734"/>
    </location>
</feature>
<proteinExistence type="predicted"/>
<feature type="compositionally biased region" description="Basic and acidic residues" evidence="2">
    <location>
        <begin position="657"/>
        <end position="684"/>
    </location>
</feature>
<accession>A0A1W4WSY9</accession>
<dbReference type="GeneID" id="108735892"/>
<feature type="compositionally biased region" description="Basic residues" evidence="2">
    <location>
        <begin position="757"/>
        <end position="784"/>
    </location>
</feature>
<reference evidence="4" key="1">
    <citation type="submission" date="2025-08" db="UniProtKB">
        <authorList>
            <consortium name="RefSeq"/>
        </authorList>
    </citation>
    <scope>IDENTIFICATION</scope>
    <source>
        <tissue evidence="4">Entire body</tissue>
    </source>
</reference>
<dbReference type="RefSeq" id="XP_018323612.1">
    <property type="nucleotide sequence ID" value="XM_018468110.2"/>
</dbReference>
<protein>
    <submittedName>
        <fullName evidence="4">Uncharacterized protein LOC108735892</fullName>
    </submittedName>
</protein>
<keyword evidence="1" id="KW-0175">Coiled coil</keyword>